<sequence length="121" mass="13524">MAWVRRYKGRPATETLVRRVLGSADWFESSLRPRDKSQPRAIHTNGKINQKPIAERFDTISVSNWFPLQNRCLAWGSDHGLSATGRLSLAMNSVFMASVASYEISISFIVGRGLLAKMILG</sequence>
<name>A0A4Y7PVQ0_9AGAM</name>
<dbReference type="VEuPathDB" id="FungiDB:BD410DRAFT_450759"/>
<reference evidence="1 2" key="1">
    <citation type="submission" date="2018-06" db="EMBL/GenBank/DDBJ databases">
        <title>A transcriptomic atlas of mushroom development highlights an independent origin of complex multicellularity.</title>
        <authorList>
            <consortium name="DOE Joint Genome Institute"/>
            <person name="Krizsan K."/>
            <person name="Almasi E."/>
            <person name="Merenyi Z."/>
            <person name="Sahu N."/>
            <person name="Viragh M."/>
            <person name="Koszo T."/>
            <person name="Mondo S."/>
            <person name="Kiss B."/>
            <person name="Balint B."/>
            <person name="Kues U."/>
            <person name="Barry K."/>
            <person name="Hegedus J.C."/>
            <person name="Henrissat B."/>
            <person name="Johnson J."/>
            <person name="Lipzen A."/>
            <person name="Ohm R."/>
            <person name="Nagy I."/>
            <person name="Pangilinan J."/>
            <person name="Yan J."/>
            <person name="Xiong Y."/>
            <person name="Grigoriev I.V."/>
            <person name="Hibbett D.S."/>
            <person name="Nagy L.G."/>
        </authorList>
    </citation>
    <scope>NUCLEOTIDE SEQUENCE [LARGE SCALE GENOMIC DNA]</scope>
    <source>
        <strain evidence="1 2">SZMC22713</strain>
    </source>
</reference>
<organism evidence="1 2">
    <name type="scientific">Rickenella mellea</name>
    <dbReference type="NCBI Taxonomy" id="50990"/>
    <lineage>
        <taxon>Eukaryota</taxon>
        <taxon>Fungi</taxon>
        <taxon>Dikarya</taxon>
        <taxon>Basidiomycota</taxon>
        <taxon>Agaricomycotina</taxon>
        <taxon>Agaricomycetes</taxon>
        <taxon>Hymenochaetales</taxon>
        <taxon>Rickenellaceae</taxon>
        <taxon>Rickenella</taxon>
    </lineage>
</organism>
<evidence type="ECO:0000313" key="1">
    <source>
        <dbReference type="EMBL" id="TDL19116.1"/>
    </source>
</evidence>
<protein>
    <submittedName>
        <fullName evidence="1">Uncharacterized protein</fullName>
    </submittedName>
</protein>
<dbReference type="EMBL" id="ML170200">
    <property type="protein sequence ID" value="TDL19116.1"/>
    <property type="molecule type" value="Genomic_DNA"/>
</dbReference>
<dbReference type="AlphaFoldDB" id="A0A4Y7PVQ0"/>
<accession>A0A4Y7PVQ0</accession>
<evidence type="ECO:0000313" key="2">
    <source>
        <dbReference type="Proteomes" id="UP000294933"/>
    </source>
</evidence>
<dbReference type="Proteomes" id="UP000294933">
    <property type="component" value="Unassembled WGS sequence"/>
</dbReference>
<keyword evidence="2" id="KW-1185">Reference proteome</keyword>
<proteinExistence type="predicted"/>
<gene>
    <name evidence="1" type="ORF">BD410DRAFT_450759</name>
</gene>